<evidence type="ECO:0000313" key="4">
    <source>
        <dbReference type="Proteomes" id="UP001631957"/>
    </source>
</evidence>
<dbReference type="Proteomes" id="UP001631957">
    <property type="component" value="Unassembled WGS sequence"/>
</dbReference>
<accession>A0ABW9HHB7</accession>
<feature type="region of interest" description="Disordered" evidence="1">
    <location>
        <begin position="245"/>
        <end position="266"/>
    </location>
</feature>
<gene>
    <name evidence="3" type="ORF">ACKI18_00610</name>
</gene>
<evidence type="ECO:0000256" key="1">
    <source>
        <dbReference type="SAM" id="MobiDB-lite"/>
    </source>
</evidence>
<evidence type="ECO:0008006" key="5">
    <source>
        <dbReference type="Google" id="ProtNLM"/>
    </source>
</evidence>
<feature type="transmembrane region" description="Helical" evidence="2">
    <location>
        <begin position="41"/>
        <end position="61"/>
    </location>
</feature>
<keyword evidence="4" id="KW-1185">Reference proteome</keyword>
<evidence type="ECO:0000256" key="2">
    <source>
        <dbReference type="SAM" id="Phobius"/>
    </source>
</evidence>
<keyword evidence="2" id="KW-0472">Membrane</keyword>
<proteinExistence type="predicted"/>
<keyword evidence="2" id="KW-1133">Transmembrane helix</keyword>
<sequence>MVLVIVVAVLALLAGLAANRWLRPRLVNAADDEGMGVKDLVGPLLTMTVLLLSFVLVTANGSYGKAEVASRGEARALDQLVETAEYAPAAQRARIQADAVCYARAVREQEWPAMSDGNGSTAPSVWSTDFRQTFRPLEGKPAFGMLISADNKRSDEREERLTQATASIPSAIMWFLLVTLVITVVALGICLPRRNNRGQITTLVVITALLTTALVIIRDVDRPFGGIVDVEPTAITEVERQATRDLTANHPGAELPCDDEGNRRAA</sequence>
<comment type="caution">
    <text evidence="3">The sequence shown here is derived from an EMBL/GenBank/DDBJ whole genome shotgun (WGS) entry which is preliminary data.</text>
</comment>
<dbReference type="EMBL" id="JBJVNI010000001">
    <property type="protein sequence ID" value="MFM9607206.1"/>
    <property type="molecule type" value="Genomic_DNA"/>
</dbReference>
<feature type="transmembrane region" description="Helical" evidence="2">
    <location>
        <begin position="200"/>
        <end position="217"/>
    </location>
</feature>
<organism evidence="3 4">
    <name type="scientific">Streptomyces niveiscabiei</name>
    <dbReference type="NCBI Taxonomy" id="164115"/>
    <lineage>
        <taxon>Bacteria</taxon>
        <taxon>Bacillati</taxon>
        <taxon>Actinomycetota</taxon>
        <taxon>Actinomycetes</taxon>
        <taxon>Kitasatosporales</taxon>
        <taxon>Streptomycetaceae</taxon>
        <taxon>Streptomyces</taxon>
    </lineage>
</organism>
<reference evidence="3 4" key="1">
    <citation type="submission" date="2024-12" db="EMBL/GenBank/DDBJ databases">
        <title>Forecasting of Potato common scab and diversities of Pathogenic streptomyces spp. in china.</title>
        <authorList>
            <person name="Handique U."/>
            <person name="Wu J."/>
        </authorList>
    </citation>
    <scope>NUCLEOTIDE SEQUENCE [LARGE SCALE GENOMIC DNA]</scope>
    <source>
        <strain evidence="3 4">ZRIMU1530</strain>
    </source>
</reference>
<dbReference type="RefSeq" id="WP_409120010.1">
    <property type="nucleotide sequence ID" value="NZ_JBJVNI010000001.1"/>
</dbReference>
<dbReference type="InterPro" id="IPR025333">
    <property type="entry name" value="DUF4239"/>
</dbReference>
<feature type="transmembrane region" description="Helical" evidence="2">
    <location>
        <begin position="171"/>
        <end position="194"/>
    </location>
</feature>
<protein>
    <recommendedName>
        <fullName evidence="5">DUF4239 domain-containing protein</fullName>
    </recommendedName>
</protein>
<keyword evidence="2" id="KW-0812">Transmembrane</keyword>
<evidence type="ECO:0000313" key="3">
    <source>
        <dbReference type="EMBL" id="MFM9607206.1"/>
    </source>
</evidence>
<dbReference type="Pfam" id="PF14023">
    <property type="entry name" value="Bestrophin-like"/>
    <property type="match status" value="1"/>
</dbReference>
<name>A0ABW9HHB7_9ACTN</name>